<reference evidence="1 2" key="1">
    <citation type="journal article" date="2020" name="G3 (Bethesda)">
        <title>Improved Reference Genome for Cyclotella cryptica CCMP332, a Model for Cell Wall Morphogenesis, Salinity Adaptation, and Lipid Production in Diatoms (Bacillariophyta).</title>
        <authorList>
            <person name="Roberts W.R."/>
            <person name="Downey K.M."/>
            <person name="Ruck E.C."/>
            <person name="Traller J.C."/>
            <person name="Alverson A.J."/>
        </authorList>
    </citation>
    <scope>NUCLEOTIDE SEQUENCE [LARGE SCALE GENOMIC DNA]</scope>
    <source>
        <strain evidence="1 2">CCMP332</strain>
    </source>
</reference>
<proteinExistence type="predicted"/>
<gene>
    <name evidence="1" type="ORF">HJC23_008385</name>
</gene>
<dbReference type="EMBL" id="JABMIG020000163">
    <property type="protein sequence ID" value="KAL3788041.1"/>
    <property type="molecule type" value="Genomic_DNA"/>
</dbReference>
<name>A0ABD3PL27_9STRA</name>
<organism evidence="1 2">
    <name type="scientific">Cyclotella cryptica</name>
    <dbReference type="NCBI Taxonomy" id="29204"/>
    <lineage>
        <taxon>Eukaryota</taxon>
        <taxon>Sar</taxon>
        <taxon>Stramenopiles</taxon>
        <taxon>Ochrophyta</taxon>
        <taxon>Bacillariophyta</taxon>
        <taxon>Coscinodiscophyceae</taxon>
        <taxon>Thalassiosirophycidae</taxon>
        <taxon>Stephanodiscales</taxon>
        <taxon>Stephanodiscaceae</taxon>
        <taxon>Cyclotella</taxon>
    </lineage>
</organism>
<keyword evidence="2" id="KW-1185">Reference proteome</keyword>
<dbReference type="Proteomes" id="UP001516023">
    <property type="component" value="Unassembled WGS sequence"/>
</dbReference>
<dbReference type="AlphaFoldDB" id="A0ABD3PL27"/>
<accession>A0ABD3PL27</accession>
<protein>
    <submittedName>
        <fullName evidence="1">Uncharacterized protein</fullName>
    </submittedName>
</protein>
<evidence type="ECO:0000313" key="2">
    <source>
        <dbReference type="Proteomes" id="UP001516023"/>
    </source>
</evidence>
<sequence>MAALSRTIVHRGNFTSIVHNIQITTCRKSFRCVNVTPSCRCLNGSIRANHNVTTNPWLGGNTADSNDILVPPPPSWSVNDLRLTASGSSSEDEGKLEQISEEELATLARRCLIDVRRLSPDRRSQLRTDIAGIMRCASVLLDSKLNSEGDCTHALSDTDIYDAPRGQTKIPIRRDVNYDHRSMESVIKTDGGDYWEQFGESKAVIQTETVKEKMIVVGGEKFFSVVTKRD</sequence>
<comment type="caution">
    <text evidence="1">The sequence shown here is derived from an EMBL/GenBank/DDBJ whole genome shotgun (WGS) entry which is preliminary data.</text>
</comment>
<evidence type="ECO:0000313" key="1">
    <source>
        <dbReference type="EMBL" id="KAL3788041.1"/>
    </source>
</evidence>